<evidence type="ECO:0000313" key="1">
    <source>
        <dbReference type="EMBL" id="MBP2329114.1"/>
    </source>
</evidence>
<proteinExistence type="predicted"/>
<name>A0ABS4TXK5_9PSEU</name>
<reference evidence="1 2" key="1">
    <citation type="submission" date="2021-03" db="EMBL/GenBank/DDBJ databases">
        <title>Sequencing the genomes of 1000 actinobacteria strains.</title>
        <authorList>
            <person name="Klenk H.-P."/>
        </authorList>
    </citation>
    <scope>NUCLEOTIDE SEQUENCE [LARGE SCALE GENOMIC DNA]</scope>
    <source>
        <strain evidence="1 2">DSM 46670</strain>
    </source>
</reference>
<comment type="caution">
    <text evidence="1">The sequence shown here is derived from an EMBL/GenBank/DDBJ whole genome shotgun (WGS) entry which is preliminary data.</text>
</comment>
<organism evidence="1 2">
    <name type="scientific">Kibdelosporangium banguiense</name>
    <dbReference type="NCBI Taxonomy" id="1365924"/>
    <lineage>
        <taxon>Bacteria</taxon>
        <taxon>Bacillati</taxon>
        <taxon>Actinomycetota</taxon>
        <taxon>Actinomycetes</taxon>
        <taxon>Pseudonocardiales</taxon>
        <taxon>Pseudonocardiaceae</taxon>
        <taxon>Kibdelosporangium</taxon>
    </lineage>
</organism>
<dbReference type="Proteomes" id="UP001519332">
    <property type="component" value="Unassembled WGS sequence"/>
</dbReference>
<evidence type="ECO:0000313" key="2">
    <source>
        <dbReference type="Proteomes" id="UP001519332"/>
    </source>
</evidence>
<sequence>MAPWGPRDRIHIKAGAAARAVKQDSPTTPVALTLFWEFGARGPSTANSPFNRIGPDSGNLQWTDGDGVKHDLLANVDVVLLSIFTDNAPLSISIDRVMSTLDKRVSELSKKLKKLVKVGIGELGYWCGHDPHQPPSVDDLVHKWCKDMNRVWPLGSTRTDNASIDATRAYLVDQYTHAALATDHGLGGGFYWYALQEMFPHNTTTSLRAALKNVADAVGPRPASQSDTAVPGKPC</sequence>
<accession>A0ABS4TXK5</accession>
<protein>
    <submittedName>
        <fullName evidence="1">Uncharacterized protein</fullName>
    </submittedName>
</protein>
<dbReference type="RefSeq" id="WP_209645973.1">
    <property type="nucleotide sequence ID" value="NZ_JAGINW010000001.1"/>
</dbReference>
<gene>
    <name evidence="1" type="ORF">JOF56_009499</name>
</gene>
<keyword evidence="2" id="KW-1185">Reference proteome</keyword>
<dbReference type="EMBL" id="JAGINW010000001">
    <property type="protein sequence ID" value="MBP2329114.1"/>
    <property type="molecule type" value="Genomic_DNA"/>
</dbReference>